<dbReference type="EMBL" id="VTPS01000003">
    <property type="protein sequence ID" value="TZE82886.1"/>
    <property type="molecule type" value="Genomic_DNA"/>
</dbReference>
<organism evidence="1 2">
    <name type="scientific">Calorimonas adulescens</name>
    <dbReference type="NCBI Taxonomy" id="2606906"/>
    <lineage>
        <taxon>Bacteria</taxon>
        <taxon>Bacillati</taxon>
        <taxon>Bacillota</taxon>
        <taxon>Clostridia</taxon>
        <taxon>Thermoanaerobacterales</taxon>
        <taxon>Thermoanaerobacteraceae</taxon>
        <taxon>Calorimonas</taxon>
    </lineage>
</organism>
<keyword evidence="1" id="KW-0378">Hydrolase</keyword>
<dbReference type="AlphaFoldDB" id="A0A5D8QGB1"/>
<accession>A0A5D8QGB1</accession>
<dbReference type="PANTHER" id="PTHR39189:SF1">
    <property type="entry name" value="UPF0173 METAL-DEPENDENT HYDROLASE YTKL"/>
    <property type="match status" value="1"/>
</dbReference>
<dbReference type="SUPFAM" id="SSF56281">
    <property type="entry name" value="Metallo-hydrolase/oxidoreductase"/>
    <property type="match status" value="1"/>
</dbReference>
<evidence type="ECO:0000313" key="1">
    <source>
        <dbReference type="EMBL" id="TZE82886.1"/>
    </source>
</evidence>
<dbReference type="Proteomes" id="UP000322976">
    <property type="component" value="Unassembled WGS sequence"/>
</dbReference>
<dbReference type="Gene3D" id="3.60.15.10">
    <property type="entry name" value="Ribonuclease Z/Hydroxyacylglutathione hydrolase-like"/>
    <property type="match status" value="1"/>
</dbReference>
<evidence type="ECO:0000313" key="2">
    <source>
        <dbReference type="Proteomes" id="UP000322976"/>
    </source>
</evidence>
<sequence>MKIKYYGHSCFLLTGKDISIATDPYDPSVGYDLPAIKVDVVTVSHQHFDHSYLKAIRPGAAVIDIPGEHHVKGVDIKGYEVNHDSKGGTQRGKNIIFRMDSIDGVSICHLGDLGETLSNDVVEKIKGVDVLFAPVGGFFTLEPEQMLVEVRRINPKILIPMHFAVETTSGDLPIKPVDYFLKVYGKGEKLNSDELEITPESLPQTTRVYVLDFYNK</sequence>
<name>A0A5D8QGB1_9THEO</name>
<dbReference type="PANTHER" id="PTHR39189">
    <property type="entry name" value="UPF0173 METAL-DEPENDENT HYDROLASE YTKL"/>
    <property type="match status" value="1"/>
</dbReference>
<dbReference type="Pfam" id="PF13483">
    <property type="entry name" value="Lactamase_B_3"/>
    <property type="match status" value="1"/>
</dbReference>
<comment type="caution">
    <text evidence="1">The sequence shown here is derived from an EMBL/GenBank/DDBJ whole genome shotgun (WGS) entry which is preliminary data.</text>
</comment>
<gene>
    <name evidence="1" type="ORF">FWJ32_02730</name>
</gene>
<reference evidence="1 2" key="1">
    <citation type="submission" date="2019-08" db="EMBL/GenBank/DDBJ databases">
        <title>Calorimonas adulescens gen. nov., sp. nov., an anaerobic thermophilic bacterium from Sakhalin hot spring.</title>
        <authorList>
            <person name="Khomyakova M.A."/>
            <person name="Merkel A.Y."/>
            <person name="Novikov A."/>
            <person name="Bonch-Osmolovskaya E.A."/>
            <person name="Slobodkin A.I."/>
        </authorList>
    </citation>
    <scope>NUCLEOTIDE SEQUENCE [LARGE SCALE GENOMIC DNA]</scope>
    <source>
        <strain evidence="1 2">A05MB</strain>
    </source>
</reference>
<protein>
    <submittedName>
        <fullName evidence="1">MBL fold metallo-hydrolase</fullName>
    </submittedName>
</protein>
<keyword evidence="2" id="KW-1185">Reference proteome</keyword>
<dbReference type="GO" id="GO:0016787">
    <property type="term" value="F:hydrolase activity"/>
    <property type="evidence" value="ECO:0007669"/>
    <property type="project" value="UniProtKB-KW"/>
</dbReference>
<dbReference type="InterPro" id="IPR036866">
    <property type="entry name" value="RibonucZ/Hydroxyglut_hydro"/>
</dbReference>
<proteinExistence type="predicted"/>
<dbReference type="RefSeq" id="WP_149544445.1">
    <property type="nucleotide sequence ID" value="NZ_VTPS01000003.1"/>
</dbReference>